<proteinExistence type="predicted"/>
<dbReference type="GO" id="GO:0006360">
    <property type="term" value="P:transcription by RNA polymerase I"/>
    <property type="evidence" value="ECO:0007669"/>
    <property type="project" value="InterPro"/>
</dbReference>
<comment type="caution">
    <text evidence="2">The sequence shown here is derived from an EMBL/GenBank/DDBJ whole genome shotgun (WGS) entry which is preliminary data.</text>
</comment>
<protein>
    <submittedName>
        <fullName evidence="2">Uncharacterized protein</fullName>
    </submittedName>
</protein>
<sequence>MNRKRSRDDSTHSERRPKSPRRNATLYDAVAGRIGYESFLPTTPPSPGRNQPSSTQPVPPEEVLFRRKGAPPRYEETDPYFASARLPPDALPSSDLLKALHGYASDFYARAAPLRGKWDWRSMDETALLALGVLMEETVRERVGLTGDLAFVEGEDEDVGIKAGIWDGRTWRRSVVRKEGTGPRGRRRARGEDGGEG</sequence>
<dbReference type="InParanoid" id="A0A2K1QVD7"/>
<evidence type="ECO:0000313" key="3">
    <source>
        <dbReference type="Proteomes" id="UP000243797"/>
    </source>
</evidence>
<evidence type="ECO:0000313" key="2">
    <source>
        <dbReference type="EMBL" id="PNS19027.1"/>
    </source>
</evidence>
<dbReference type="PANTHER" id="PTHR28054">
    <property type="entry name" value="RNA POLYMERASE I-SPECIFIC TRANSCRIPTION INITIATION FACTOR RRN10"/>
    <property type="match status" value="1"/>
</dbReference>
<dbReference type="EMBL" id="NKHZ01000036">
    <property type="protein sequence ID" value="PNS19027.1"/>
    <property type="molecule type" value="Genomic_DNA"/>
</dbReference>
<accession>A0A2K1QVD7</accession>
<dbReference type="STRING" id="2082308.A0A2K1QVD7"/>
<feature type="region of interest" description="Disordered" evidence="1">
    <location>
        <begin position="1"/>
        <end position="77"/>
    </location>
</feature>
<reference evidence="2 3" key="1">
    <citation type="submission" date="2017-06" db="EMBL/GenBank/DDBJ databases">
        <title>Draft genome sequence of a variant of Elsinoe murrayae.</title>
        <authorList>
            <person name="Cheng Q."/>
        </authorList>
    </citation>
    <scope>NUCLEOTIDE SEQUENCE [LARGE SCALE GENOMIC DNA]</scope>
    <source>
        <strain evidence="2 3">CQ-2017a</strain>
    </source>
</reference>
<dbReference type="OrthoDB" id="2565191at2759"/>
<dbReference type="AlphaFoldDB" id="A0A2K1QVD7"/>
<name>A0A2K1QVD7_9PEZI</name>
<keyword evidence="3" id="KW-1185">Reference proteome</keyword>
<dbReference type="InterPro" id="IPR022793">
    <property type="entry name" value="Rrn10"/>
</dbReference>
<evidence type="ECO:0000256" key="1">
    <source>
        <dbReference type="SAM" id="MobiDB-lite"/>
    </source>
</evidence>
<feature type="region of interest" description="Disordered" evidence="1">
    <location>
        <begin position="177"/>
        <end position="197"/>
    </location>
</feature>
<feature type="compositionally biased region" description="Basic and acidic residues" evidence="1">
    <location>
        <begin position="1"/>
        <end position="17"/>
    </location>
</feature>
<dbReference type="PANTHER" id="PTHR28054:SF1">
    <property type="entry name" value="RNA POLYMERASE I-SPECIFIC TRANSCRIPTION INITIATION FACTOR RRN10"/>
    <property type="match status" value="1"/>
</dbReference>
<gene>
    <name evidence="2" type="ORF">CAC42_6122</name>
</gene>
<organism evidence="2 3">
    <name type="scientific">Sphaceloma murrayae</name>
    <dbReference type="NCBI Taxonomy" id="2082308"/>
    <lineage>
        <taxon>Eukaryota</taxon>
        <taxon>Fungi</taxon>
        <taxon>Dikarya</taxon>
        <taxon>Ascomycota</taxon>
        <taxon>Pezizomycotina</taxon>
        <taxon>Dothideomycetes</taxon>
        <taxon>Dothideomycetidae</taxon>
        <taxon>Myriangiales</taxon>
        <taxon>Elsinoaceae</taxon>
        <taxon>Sphaceloma</taxon>
    </lineage>
</organism>
<dbReference type="Proteomes" id="UP000243797">
    <property type="component" value="Unassembled WGS sequence"/>
</dbReference>